<proteinExistence type="predicted"/>
<organism evidence="2 3">
    <name type="scientific">Acorus calamus</name>
    <name type="common">Sweet flag</name>
    <dbReference type="NCBI Taxonomy" id="4465"/>
    <lineage>
        <taxon>Eukaryota</taxon>
        <taxon>Viridiplantae</taxon>
        <taxon>Streptophyta</taxon>
        <taxon>Embryophyta</taxon>
        <taxon>Tracheophyta</taxon>
        <taxon>Spermatophyta</taxon>
        <taxon>Magnoliopsida</taxon>
        <taxon>Liliopsida</taxon>
        <taxon>Acoraceae</taxon>
        <taxon>Acorus</taxon>
    </lineage>
</organism>
<name>A0AAV9EZ47_ACOCL</name>
<evidence type="ECO:0008006" key="4">
    <source>
        <dbReference type="Google" id="ProtNLM"/>
    </source>
</evidence>
<evidence type="ECO:0000313" key="2">
    <source>
        <dbReference type="EMBL" id="KAK1319026.1"/>
    </source>
</evidence>
<dbReference type="PANTHER" id="PTHR36376">
    <property type="entry name" value="OS09G0514700 PROTEIN"/>
    <property type="match status" value="1"/>
</dbReference>
<feature type="region of interest" description="Disordered" evidence="1">
    <location>
        <begin position="519"/>
        <end position="589"/>
    </location>
</feature>
<comment type="caution">
    <text evidence="2">The sequence shown here is derived from an EMBL/GenBank/DDBJ whole genome shotgun (WGS) entry which is preliminary data.</text>
</comment>
<evidence type="ECO:0000313" key="3">
    <source>
        <dbReference type="Proteomes" id="UP001180020"/>
    </source>
</evidence>
<keyword evidence="3" id="KW-1185">Reference proteome</keyword>
<accession>A0AAV9EZ47</accession>
<feature type="compositionally biased region" description="Basic residues" evidence="1">
    <location>
        <begin position="578"/>
        <end position="589"/>
    </location>
</feature>
<sequence>MNNQESEEFYLNLSRRELQVLCKEHGLPANKTREHMAKSLASFFKIDSATSASLEGRSVAQVDVSSLEERSVVPVDEDAVGRCAKKARCPETEINEPALHGKVSDAIENAIRSPPISNGAKEDCECNVPEFRNIDSSCMAISNPQLATASSPSGNKCDIHDRMGKSQNFTSPMKFDGIRHHSGHCVTQPVICRDKRVGESCKEGKPRPFEFYVESEKGINICVDLSQTTWEWVKSMQDSVRIPQNAFCANSSGLLHEIKGLGENSKHMRTSCGHGNKGVQTEEVEGMIQPSCVASSSMLITEIDHSDVHLSEITEKSSKSSLLVSDRNPLQPVGSFVNGIHAGPRMVPFSIDSVTLPPKSANVPFSTKSGAAVGSAVNNCVDGPSSNLFGDGLNNHDSLQSWTSKAVNFCPENADVNLQNVRCKFYGLGPPGNGIPVLSGEIHKKVNPPDAVSLQNSASTSNSTVMQISEVADPCDDVGPTNHTIGQLAHGAVLDSVPQEPSSTFHDEQVGCPSINERQSSELSQIQDPSDQTCKISHTSKYPEEFQSKRQDTEDSGTLKNLRSGKHLAGGSRTSSLPRRRSIRLVSKK</sequence>
<dbReference type="Proteomes" id="UP001180020">
    <property type="component" value="Unassembled WGS sequence"/>
</dbReference>
<protein>
    <recommendedName>
        <fullName evidence="4">SAP domain-containing protein</fullName>
    </recommendedName>
</protein>
<evidence type="ECO:0000256" key="1">
    <source>
        <dbReference type="SAM" id="MobiDB-lite"/>
    </source>
</evidence>
<dbReference type="AlphaFoldDB" id="A0AAV9EZ47"/>
<feature type="compositionally biased region" description="Polar residues" evidence="1">
    <location>
        <begin position="519"/>
        <end position="540"/>
    </location>
</feature>
<reference evidence="2" key="2">
    <citation type="submission" date="2023-06" db="EMBL/GenBank/DDBJ databases">
        <authorList>
            <person name="Ma L."/>
            <person name="Liu K.-W."/>
            <person name="Li Z."/>
            <person name="Hsiao Y.-Y."/>
            <person name="Qi Y."/>
            <person name="Fu T."/>
            <person name="Tang G."/>
            <person name="Zhang D."/>
            <person name="Sun W.-H."/>
            <person name="Liu D.-K."/>
            <person name="Li Y."/>
            <person name="Chen G.-Z."/>
            <person name="Liu X.-D."/>
            <person name="Liao X.-Y."/>
            <person name="Jiang Y.-T."/>
            <person name="Yu X."/>
            <person name="Hao Y."/>
            <person name="Huang J."/>
            <person name="Zhao X.-W."/>
            <person name="Ke S."/>
            <person name="Chen Y.-Y."/>
            <person name="Wu W.-L."/>
            <person name="Hsu J.-L."/>
            <person name="Lin Y.-F."/>
            <person name="Huang M.-D."/>
            <person name="Li C.-Y."/>
            <person name="Huang L."/>
            <person name="Wang Z.-W."/>
            <person name="Zhao X."/>
            <person name="Zhong W.-Y."/>
            <person name="Peng D.-H."/>
            <person name="Ahmad S."/>
            <person name="Lan S."/>
            <person name="Zhang J.-S."/>
            <person name="Tsai W.-C."/>
            <person name="Van De Peer Y."/>
            <person name="Liu Z.-J."/>
        </authorList>
    </citation>
    <scope>NUCLEOTIDE SEQUENCE</scope>
    <source>
        <strain evidence="2">CP</strain>
        <tissue evidence="2">Leaves</tissue>
    </source>
</reference>
<dbReference type="EMBL" id="JAUJYO010000004">
    <property type="protein sequence ID" value="KAK1319026.1"/>
    <property type="molecule type" value="Genomic_DNA"/>
</dbReference>
<gene>
    <name evidence="2" type="ORF">QJS10_CPB04g01872</name>
</gene>
<dbReference type="PANTHER" id="PTHR36376:SF1">
    <property type="entry name" value="OS09G0514700 PROTEIN"/>
    <property type="match status" value="1"/>
</dbReference>
<feature type="compositionally biased region" description="Basic and acidic residues" evidence="1">
    <location>
        <begin position="541"/>
        <end position="553"/>
    </location>
</feature>
<reference evidence="2" key="1">
    <citation type="journal article" date="2023" name="Nat. Commun.">
        <title>Diploid and tetraploid genomes of Acorus and the evolution of monocots.</title>
        <authorList>
            <person name="Ma L."/>
            <person name="Liu K.W."/>
            <person name="Li Z."/>
            <person name="Hsiao Y.Y."/>
            <person name="Qi Y."/>
            <person name="Fu T."/>
            <person name="Tang G.D."/>
            <person name="Zhang D."/>
            <person name="Sun W.H."/>
            <person name="Liu D.K."/>
            <person name="Li Y."/>
            <person name="Chen G.Z."/>
            <person name="Liu X.D."/>
            <person name="Liao X.Y."/>
            <person name="Jiang Y.T."/>
            <person name="Yu X."/>
            <person name="Hao Y."/>
            <person name="Huang J."/>
            <person name="Zhao X.W."/>
            <person name="Ke S."/>
            <person name="Chen Y.Y."/>
            <person name="Wu W.L."/>
            <person name="Hsu J.L."/>
            <person name="Lin Y.F."/>
            <person name="Huang M.D."/>
            <person name="Li C.Y."/>
            <person name="Huang L."/>
            <person name="Wang Z.W."/>
            <person name="Zhao X."/>
            <person name="Zhong W.Y."/>
            <person name="Peng D.H."/>
            <person name="Ahmad S."/>
            <person name="Lan S."/>
            <person name="Zhang J.S."/>
            <person name="Tsai W.C."/>
            <person name="Van de Peer Y."/>
            <person name="Liu Z.J."/>
        </authorList>
    </citation>
    <scope>NUCLEOTIDE SEQUENCE</scope>
    <source>
        <strain evidence="2">CP</strain>
    </source>
</reference>